<dbReference type="InterPro" id="IPR001761">
    <property type="entry name" value="Peripla_BP/Lac1_sug-bd_dom"/>
</dbReference>
<proteinExistence type="predicted"/>
<evidence type="ECO:0000256" key="1">
    <source>
        <dbReference type="ARBA" id="ARBA00023015"/>
    </source>
</evidence>
<dbReference type="Proteomes" id="UP000199045">
    <property type="component" value="Unassembled WGS sequence"/>
</dbReference>
<dbReference type="EMBL" id="FNBN01000002">
    <property type="protein sequence ID" value="SDF74103.1"/>
    <property type="molecule type" value="Genomic_DNA"/>
</dbReference>
<protein>
    <submittedName>
        <fullName evidence="5">Transcriptional regulator, LacI family</fullName>
    </submittedName>
</protein>
<dbReference type="GO" id="GO:0000976">
    <property type="term" value="F:transcription cis-regulatory region binding"/>
    <property type="evidence" value="ECO:0007669"/>
    <property type="project" value="TreeGrafter"/>
</dbReference>
<dbReference type="PANTHER" id="PTHR30146">
    <property type="entry name" value="LACI-RELATED TRANSCRIPTIONAL REPRESSOR"/>
    <property type="match status" value="1"/>
</dbReference>
<dbReference type="OrthoDB" id="667031at2"/>
<dbReference type="CDD" id="cd06267">
    <property type="entry name" value="PBP1_LacI_sugar_binding-like"/>
    <property type="match status" value="1"/>
</dbReference>
<evidence type="ECO:0000259" key="4">
    <source>
        <dbReference type="PROSITE" id="PS50932"/>
    </source>
</evidence>
<dbReference type="SUPFAM" id="SSF47413">
    <property type="entry name" value="lambda repressor-like DNA-binding domains"/>
    <property type="match status" value="1"/>
</dbReference>
<dbReference type="AlphaFoldDB" id="A0A1G7NJA3"/>
<keyword evidence="3" id="KW-0804">Transcription</keyword>
<dbReference type="Gene3D" id="3.40.50.2300">
    <property type="match status" value="2"/>
</dbReference>
<keyword evidence="1" id="KW-0805">Transcription regulation</keyword>
<name>A0A1G7NJA3_CHIFI</name>
<evidence type="ECO:0000313" key="6">
    <source>
        <dbReference type="Proteomes" id="UP000199045"/>
    </source>
</evidence>
<organism evidence="5 6">
    <name type="scientific">Chitinophaga filiformis</name>
    <name type="common">Myxococcus filiformis</name>
    <name type="synonym">Flexibacter filiformis</name>
    <dbReference type="NCBI Taxonomy" id="104663"/>
    <lineage>
        <taxon>Bacteria</taxon>
        <taxon>Pseudomonadati</taxon>
        <taxon>Bacteroidota</taxon>
        <taxon>Chitinophagia</taxon>
        <taxon>Chitinophagales</taxon>
        <taxon>Chitinophagaceae</taxon>
        <taxon>Chitinophaga</taxon>
    </lineage>
</organism>
<dbReference type="GO" id="GO:0003700">
    <property type="term" value="F:DNA-binding transcription factor activity"/>
    <property type="evidence" value="ECO:0007669"/>
    <property type="project" value="TreeGrafter"/>
</dbReference>
<dbReference type="SMART" id="SM00354">
    <property type="entry name" value="HTH_LACI"/>
    <property type="match status" value="1"/>
</dbReference>
<reference evidence="5 6" key="1">
    <citation type="submission" date="2016-10" db="EMBL/GenBank/DDBJ databases">
        <authorList>
            <person name="de Groot N.N."/>
        </authorList>
    </citation>
    <scope>NUCLEOTIDE SEQUENCE [LARGE SCALE GENOMIC DNA]</scope>
    <source>
        <strain evidence="5 6">DSM 527</strain>
    </source>
</reference>
<accession>A0A1G7NJA3</accession>
<sequence>MDRVDIKRLAEKLNLSTSTVSRAFRGNSDINPETKARILSMAKEFNYQPNHHASNLREKKSKTIAIIVPELANNFFSQAIHGIERVAREKGYHTLIYVTDDEYQKEVTFIDKLYNGRVDGIIMSASGEANDHQYLNRLDNKHIPLVFFDRVYDDIDVPKVTTDDYDSSFAATRHLIEMGCKEIAFLVINKSLSIGNVRMQGYRDALKDAGIEYDTQLVIDCTNDYDQNFAILSKVLPERRPDGLLASVERLAISSYYVCHHLGIRIPEDIKIVSFSSLEIASLLNPALSTITQPAYDLGTNAAQLLFKALEGNSPVNDHVVLSSKLIPRTSSTGVKTIPENEEE</sequence>
<feature type="domain" description="HTH lacI-type" evidence="4">
    <location>
        <begin position="4"/>
        <end position="58"/>
    </location>
</feature>
<evidence type="ECO:0000256" key="3">
    <source>
        <dbReference type="ARBA" id="ARBA00023163"/>
    </source>
</evidence>
<evidence type="ECO:0000313" key="5">
    <source>
        <dbReference type="EMBL" id="SDF74103.1"/>
    </source>
</evidence>
<dbReference type="SUPFAM" id="SSF53822">
    <property type="entry name" value="Periplasmic binding protein-like I"/>
    <property type="match status" value="1"/>
</dbReference>
<keyword evidence="2" id="KW-0238">DNA-binding</keyword>
<evidence type="ECO:0000256" key="2">
    <source>
        <dbReference type="ARBA" id="ARBA00023125"/>
    </source>
</evidence>
<dbReference type="STRING" id="104663.SAMN04488121_102827"/>
<dbReference type="Pfam" id="PF00356">
    <property type="entry name" value="LacI"/>
    <property type="match status" value="1"/>
</dbReference>
<dbReference type="InterPro" id="IPR028082">
    <property type="entry name" value="Peripla_BP_I"/>
</dbReference>
<dbReference type="InterPro" id="IPR000843">
    <property type="entry name" value="HTH_LacI"/>
</dbReference>
<dbReference type="CDD" id="cd01392">
    <property type="entry name" value="HTH_LacI"/>
    <property type="match status" value="1"/>
</dbReference>
<dbReference type="Pfam" id="PF00532">
    <property type="entry name" value="Peripla_BP_1"/>
    <property type="match status" value="1"/>
</dbReference>
<dbReference type="Gene3D" id="1.10.260.40">
    <property type="entry name" value="lambda repressor-like DNA-binding domains"/>
    <property type="match status" value="1"/>
</dbReference>
<dbReference type="RefSeq" id="WP_089831502.1">
    <property type="nucleotide sequence ID" value="NZ_FNBN01000002.1"/>
</dbReference>
<dbReference type="PROSITE" id="PS50932">
    <property type="entry name" value="HTH_LACI_2"/>
    <property type="match status" value="1"/>
</dbReference>
<dbReference type="PANTHER" id="PTHR30146:SF109">
    <property type="entry name" value="HTH-TYPE TRANSCRIPTIONAL REGULATOR GALS"/>
    <property type="match status" value="1"/>
</dbReference>
<gene>
    <name evidence="5" type="ORF">SAMN04488121_102827</name>
</gene>
<dbReference type="InterPro" id="IPR010982">
    <property type="entry name" value="Lambda_DNA-bd_dom_sf"/>
</dbReference>